<reference evidence="2 5" key="2">
    <citation type="submission" date="2019-10" db="EMBL/GenBank/DDBJ databases">
        <title>Prolixibacter strains distinguished by the presence of nitrate reductase genes were adept at nitrate-dependent anaerobic corrosion of metallic iron and carbon steel.</title>
        <authorList>
            <person name="Iino T."/>
            <person name="Shono N."/>
            <person name="Ito K."/>
            <person name="Nakamura R."/>
            <person name="Sueoka K."/>
            <person name="Harayama S."/>
            <person name="Ohkuma M."/>
        </authorList>
    </citation>
    <scope>NUCLEOTIDE SEQUENCE [LARGE SCALE GENOMIC DNA]</scope>
    <source>
        <strain evidence="2 5">MIC1-1</strain>
    </source>
</reference>
<dbReference type="GO" id="GO:0016779">
    <property type="term" value="F:nucleotidyltransferase activity"/>
    <property type="evidence" value="ECO:0007669"/>
    <property type="project" value="UniProtKB-KW"/>
</dbReference>
<sequence>MKTVEAIILAGGLGTRLQDVVYDMPKPMAAINGKPFLSYLLNELSTQGIERVILSVGYKYKMIEAYFGHRHAGMEIVYAVEPEPLGTGGGIKLALEQVTSERVFLFNGDTLFKVPLAEMENFHLKKNFDLTLAVKELTDFDRYGRVEITEGKIQAFHEKEKVAQGFINGGVYLMEKDILQKGSYPAKFSFEKDFLEKQIGQISCGAFPANGYFLDIGIPETYEQAQNDFRRLESGE</sequence>
<reference evidence="3 4" key="1">
    <citation type="submission" date="2018-03" db="EMBL/GenBank/DDBJ databases">
        <title>Genomic Encyclopedia of Archaeal and Bacterial Type Strains, Phase II (KMG-II): from individual species to whole genera.</title>
        <authorList>
            <person name="Goeker M."/>
        </authorList>
    </citation>
    <scope>NUCLEOTIDE SEQUENCE [LARGE SCALE GENOMIC DNA]</scope>
    <source>
        <strain evidence="3 4">DSM 27267</strain>
    </source>
</reference>
<dbReference type="InterPro" id="IPR050486">
    <property type="entry name" value="Mannose-1P_guanyltransferase"/>
</dbReference>
<dbReference type="AlphaFoldDB" id="A0A2P8C8Y1"/>
<keyword evidence="3" id="KW-0548">Nucleotidyltransferase</keyword>
<protein>
    <submittedName>
        <fullName evidence="2">D-glycero-D-manno-heptose 1-phosphate guanosyltransferase</fullName>
    </submittedName>
    <submittedName>
        <fullName evidence="3">D-glycero-alpha-D-manno-heptose 1-phosphate guanylyltransferase</fullName>
    </submittedName>
</protein>
<dbReference type="InterPro" id="IPR029044">
    <property type="entry name" value="Nucleotide-diphossugar_trans"/>
</dbReference>
<dbReference type="EMBL" id="PYGC01000009">
    <property type="protein sequence ID" value="PSK81423.1"/>
    <property type="molecule type" value="Genomic_DNA"/>
</dbReference>
<name>A0A2P8C8Y1_9BACT</name>
<proteinExistence type="predicted"/>
<dbReference type="Pfam" id="PF00483">
    <property type="entry name" value="NTP_transferase"/>
    <property type="match status" value="1"/>
</dbReference>
<gene>
    <name evidence="2" type="primary">hddC</name>
    <name evidence="3" type="ORF">CLV93_10926</name>
    <name evidence="2" type="ORF">JCM18694_13530</name>
</gene>
<evidence type="ECO:0000313" key="4">
    <source>
        <dbReference type="Proteomes" id="UP000240621"/>
    </source>
</evidence>
<accession>A0A2P8C8Y1</accession>
<evidence type="ECO:0000259" key="1">
    <source>
        <dbReference type="Pfam" id="PF00483"/>
    </source>
</evidence>
<evidence type="ECO:0000313" key="3">
    <source>
        <dbReference type="EMBL" id="PSK81423.1"/>
    </source>
</evidence>
<dbReference type="CDD" id="cd06915">
    <property type="entry name" value="NTP_transferase_WcbM_like"/>
    <property type="match status" value="1"/>
</dbReference>
<dbReference type="EMBL" id="BLAU01000001">
    <property type="protein sequence ID" value="GET21107.1"/>
    <property type="molecule type" value="Genomic_DNA"/>
</dbReference>
<evidence type="ECO:0000313" key="5">
    <source>
        <dbReference type="Proteomes" id="UP000396862"/>
    </source>
</evidence>
<dbReference type="PANTHER" id="PTHR22572">
    <property type="entry name" value="SUGAR-1-PHOSPHATE GUANYL TRANSFERASE"/>
    <property type="match status" value="1"/>
</dbReference>
<dbReference type="RefSeq" id="WP_106543106.1">
    <property type="nucleotide sequence ID" value="NZ_BLAU01000001.1"/>
</dbReference>
<dbReference type="Gene3D" id="3.90.550.10">
    <property type="entry name" value="Spore Coat Polysaccharide Biosynthesis Protein SpsA, Chain A"/>
    <property type="match status" value="1"/>
</dbReference>
<dbReference type="Proteomes" id="UP000396862">
    <property type="component" value="Unassembled WGS sequence"/>
</dbReference>
<keyword evidence="3" id="KW-0808">Transferase</keyword>
<dbReference type="Proteomes" id="UP000240621">
    <property type="component" value="Unassembled WGS sequence"/>
</dbReference>
<organism evidence="3 4">
    <name type="scientific">Prolixibacter denitrificans</name>
    <dbReference type="NCBI Taxonomy" id="1541063"/>
    <lineage>
        <taxon>Bacteria</taxon>
        <taxon>Pseudomonadati</taxon>
        <taxon>Bacteroidota</taxon>
        <taxon>Bacteroidia</taxon>
        <taxon>Marinilabiliales</taxon>
        <taxon>Prolixibacteraceae</taxon>
        <taxon>Prolixibacter</taxon>
    </lineage>
</organism>
<dbReference type="SUPFAM" id="SSF53448">
    <property type="entry name" value="Nucleotide-diphospho-sugar transferases"/>
    <property type="match status" value="1"/>
</dbReference>
<dbReference type="InterPro" id="IPR005835">
    <property type="entry name" value="NTP_transferase_dom"/>
</dbReference>
<keyword evidence="5" id="KW-1185">Reference proteome</keyword>
<dbReference type="OrthoDB" id="9803871at2"/>
<feature type="domain" description="Nucleotidyl transferase" evidence="1">
    <location>
        <begin position="6"/>
        <end position="228"/>
    </location>
</feature>
<evidence type="ECO:0000313" key="2">
    <source>
        <dbReference type="EMBL" id="GET21107.1"/>
    </source>
</evidence>
<comment type="caution">
    <text evidence="3">The sequence shown here is derived from an EMBL/GenBank/DDBJ whole genome shotgun (WGS) entry which is preliminary data.</text>
</comment>